<keyword evidence="3" id="KW-1185">Reference proteome</keyword>
<feature type="compositionally biased region" description="Acidic residues" evidence="1">
    <location>
        <begin position="52"/>
        <end position="70"/>
    </location>
</feature>
<feature type="compositionally biased region" description="Acidic residues" evidence="1">
    <location>
        <begin position="77"/>
        <end position="87"/>
    </location>
</feature>
<name>A0A395NWA0_TRIAR</name>
<comment type="caution">
    <text evidence="2">The sequence shown here is derived from an EMBL/GenBank/DDBJ whole genome shotgun (WGS) entry which is preliminary data.</text>
</comment>
<dbReference type="AlphaFoldDB" id="A0A395NWA0"/>
<gene>
    <name evidence="2" type="ORF">TARUN_1855</name>
</gene>
<protein>
    <submittedName>
        <fullName evidence="2">Uncharacterized protein</fullName>
    </submittedName>
</protein>
<dbReference type="Proteomes" id="UP000266272">
    <property type="component" value="Unassembled WGS sequence"/>
</dbReference>
<evidence type="ECO:0000313" key="2">
    <source>
        <dbReference type="EMBL" id="RFU80389.1"/>
    </source>
</evidence>
<reference evidence="2 3" key="1">
    <citation type="journal article" date="2018" name="PLoS Pathog.">
        <title>Evolution of structural diversity of trichothecenes, a family of toxins produced by plant pathogenic and entomopathogenic fungi.</title>
        <authorList>
            <person name="Proctor R.H."/>
            <person name="McCormick S.P."/>
            <person name="Kim H.S."/>
            <person name="Cardoza R.E."/>
            <person name="Stanley A.M."/>
            <person name="Lindo L."/>
            <person name="Kelly A."/>
            <person name="Brown D.W."/>
            <person name="Lee T."/>
            <person name="Vaughan M.M."/>
            <person name="Alexander N.J."/>
            <person name="Busman M."/>
            <person name="Gutierrez S."/>
        </authorList>
    </citation>
    <scope>NUCLEOTIDE SEQUENCE [LARGE SCALE GENOMIC DNA]</scope>
    <source>
        <strain evidence="2 3">IBT 40837</strain>
    </source>
</reference>
<organism evidence="2 3">
    <name type="scientific">Trichoderma arundinaceum</name>
    <dbReference type="NCBI Taxonomy" id="490622"/>
    <lineage>
        <taxon>Eukaryota</taxon>
        <taxon>Fungi</taxon>
        <taxon>Dikarya</taxon>
        <taxon>Ascomycota</taxon>
        <taxon>Pezizomycotina</taxon>
        <taxon>Sordariomycetes</taxon>
        <taxon>Hypocreomycetidae</taxon>
        <taxon>Hypocreales</taxon>
        <taxon>Hypocreaceae</taxon>
        <taxon>Trichoderma</taxon>
    </lineage>
</organism>
<proteinExistence type="predicted"/>
<accession>A0A395NWA0</accession>
<feature type="region of interest" description="Disordered" evidence="1">
    <location>
        <begin position="50"/>
        <end position="87"/>
    </location>
</feature>
<dbReference type="EMBL" id="PXOA01000113">
    <property type="protein sequence ID" value="RFU80389.1"/>
    <property type="molecule type" value="Genomic_DNA"/>
</dbReference>
<evidence type="ECO:0000256" key="1">
    <source>
        <dbReference type="SAM" id="MobiDB-lite"/>
    </source>
</evidence>
<evidence type="ECO:0000313" key="3">
    <source>
        <dbReference type="Proteomes" id="UP000266272"/>
    </source>
</evidence>
<sequence>MIFFLAEFKQKITLTKKKAATERKMREDNARVQAGVAKWRGGLPKRRVYDSDWTDSDDIAQDSEQLEDGENGVNELIDGDSEGAGED</sequence>